<keyword evidence="1" id="KW-0472">Membrane</keyword>
<keyword evidence="1" id="KW-1133">Transmembrane helix</keyword>
<protein>
    <submittedName>
        <fullName evidence="2">Uncharacterized protein</fullName>
    </submittedName>
</protein>
<feature type="transmembrane region" description="Helical" evidence="1">
    <location>
        <begin position="188"/>
        <end position="211"/>
    </location>
</feature>
<reference evidence="2" key="1">
    <citation type="submission" date="2022-11" db="EMBL/GenBank/DDBJ databases">
        <title>Centuries of genome instability and evolution in soft-shell clam transmissible cancer (bioRxiv).</title>
        <authorList>
            <person name="Hart S.F.M."/>
            <person name="Yonemitsu M.A."/>
            <person name="Giersch R.M."/>
            <person name="Beal B.F."/>
            <person name="Arriagada G."/>
            <person name="Davis B.W."/>
            <person name="Ostrander E.A."/>
            <person name="Goff S.P."/>
            <person name="Metzger M.J."/>
        </authorList>
    </citation>
    <scope>NUCLEOTIDE SEQUENCE</scope>
    <source>
        <strain evidence="2">MELC-2E11</strain>
        <tissue evidence="2">Siphon/mantle</tissue>
    </source>
</reference>
<gene>
    <name evidence="2" type="ORF">MAR_011332</name>
</gene>
<evidence type="ECO:0000313" key="2">
    <source>
        <dbReference type="EMBL" id="WAR25628.1"/>
    </source>
</evidence>
<keyword evidence="3" id="KW-1185">Reference proteome</keyword>
<keyword evidence="1" id="KW-0812">Transmembrane</keyword>
<dbReference type="Gene3D" id="1.20.140.150">
    <property type="match status" value="1"/>
</dbReference>
<evidence type="ECO:0000313" key="3">
    <source>
        <dbReference type="Proteomes" id="UP001164746"/>
    </source>
</evidence>
<dbReference type="EMBL" id="CP111025">
    <property type="protein sequence ID" value="WAR25628.1"/>
    <property type="molecule type" value="Genomic_DNA"/>
</dbReference>
<dbReference type="Proteomes" id="UP001164746">
    <property type="component" value="Chromosome 14"/>
</dbReference>
<sequence length="231" mass="24653">MEKAGAMRIALLSLGVLSLLFLTVAFFAPGWMVFDMSMNTTELRLSESTKMGLWVISACVNLAASGEGEICKTITMDQLEQSMSSSGNPASKAFLGNMMPIQGLMVCGMLAAVIAFVLLVIIVRQSGSANVNNKNKGIVCAILWAIAAILVISAVGAEGHQNTNMKHSVDLVQTMMGPSEGFKMDIKFPYAILIAAFSAVFSALLCVVLAIQLCKPPEGPGYWNHFTNQPV</sequence>
<name>A0ABY7FXM6_MYAAR</name>
<evidence type="ECO:0000256" key="1">
    <source>
        <dbReference type="SAM" id="Phobius"/>
    </source>
</evidence>
<organism evidence="2 3">
    <name type="scientific">Mya arenaria</name>
    <name type="common">Soft-shell clam</name>
    <dbReference type="NCBI Taxonomy" id="6604"/>
    <lineage>
        <taxon>Eukaryota</taxon>
        <taxon>Metazoa</taxon>
        <taxon>Spiralia</taxon>
        <taxon>Lophotrochozoa</taxon>
        <taxon>Mollusca</taxon>
        <taxon>Bivalvia</taxon>
        <taxon>Autobranchia</taxon>
        <taxon>Heteroconchia</taxon>
        <taxon>Euheterodonta</taxon>
        <taxon>Imparidentia</taxon>
        <taxon>Neoheterodontei</taxon>
        <taxon>Myida</taxon>
        <taxon>Myoidea</taxon>
        <taxon>Myidae</taxon>
        <taxon>Mya</taxon>
    </lineage>
</organism>
<proteinExistence type="predicted"/>
<feature type="transmembrane region" description="Helical" evidence="1">
    <location>
        <begin position="135"/>
        <end position="157"/>
    </location>
</feature>
<feature type="transmembrane region" description="Helical" evidence="1">
    <location>
        <begin position="101"/>
        <end position="123"/>
    </location>
</feature>
<accession>A0ABY7FXM6</accession>